<reference evidence="4" key="1">
    <citation type="submission" date="2015-03" db="EMBL/GenBank/DDBJ databases">
        <title>Metagenome Sequencing of an Archaeal-Dominated Microbial Community from a Hot Spring at the Los Azufres Geothermal Field, Mexico.</title>
        <authorList>
            <person name="Servin-Garciduenas L.E."/>
            <person name="Martinez-Romero E."/>
        </authorList>
    </citation>
    <scope>NUCLEOTIDE SEQUENCE [LARGE SCALE GENOMIC DNA]</scope>
    <source>
        <strain evidence="4">AZ1-454</strain>
    </source>
</reference>
<evidence type="ECO:0000313" key="5">
    <source>
        <dbReference type="EMBL" id="MCL7343066.1"/>
    </source>
</evidence>
<dbReference type="InterPro" id="IPR018376">
    <property type="entry name" value="Enoyl-CoA_hyd/isom_CS"/>
</dbReference>
<dbReference type="PANTHER" id="PTHR11941:SF54">
    <property type="entry name" value="ENOYL-COA HYDRATASE, MITOCHONDRIAL"/>
    <property type="match status" value="1"/>
</dbReference>
<dbReference type="InterPro" id="IPR014748">
    <property type="entry name" value="Enoyl-CoA_hydra_C"/>
</dbReference>
<dbReference type="FunFam" id="1.10.12.10:FF:000001">
    <property type="entry name" value="Probable enoyl-CoA hydratase, mitochondrial"/>
    <property type="match status" value="1"/>
</dbReference>
<gene>
    <name evidence="5" type="ORF">TQ35_000565</name>
    <name evidence="4" type="ORF">TQ35_00825</name>
</gene>
<dbReference type="AlphaFoldDB" id="A0A0F2LQ87"/>
<sequence length="257" mass="28548">METVDVKKDNGIGWIFLNRPDKLNAINMKMIQELLTAIKNYEEDNEVKVIVITGRGKAFSAGADISQFKELTPAGAWELARKGRELMDYIERVPKPTIAMINGYALGGGLELAMACDFRIASEDAMFGLPEINLGIYPGFGGTQRLLRLVGKTKALEMMMTGDRITAQEAERIGLLNKVVPKEKLEEETIKFAQKLMEKSPLILSILKSVVLYGNDAPLLDGLNMESLGWGFVFSTNDQKEGVNAFLEKRKPNFQGK</sequence>
<proteinExistence type="inferred from homology"/>
<keyword evidence="2" id="KW-0456">Lyase</keyword>
<dbReference type="InterPro" id="IPR029045">
    <property type="entry name" value="ClpP/crotonase-like_dom_sf"/>
</dbReference>
<dbReference type="Gene3D" id="1.10.12.10">
    <property type="entry name" value="Lyase 2-enoyl-coa Hydratase, Chain A, domain 2"/>
    <property type="match status" value="1"/>
</dbReference>
<dbReference type="EMBL" id="JZWS01000002">
    <property type="protein sequence ID" value="KJR79687.1"/>
    <property type="molecule type" value="Genomic_DNA"/>
</dbReference>
<dbReference type="FunFam" id="3.90.226.10:FF:000009">
    <property type="entry name" value="Carnitinyl-CoA dehydratase"/>
    <property type="match status" value="1"/>
</dbReference>
<evidence type="ECO:0000256" key="2">
    <source>
        <dbReference type="ARBA" id="ARBA00023239"/>
    </source>
</evidence>
<dbReference type="PANTHER" id="PTHR11941">
    <property type="entry name" value="ENOYL-COA HYDRATASE-RELATED"/>
    <property type="match status" value="1"/>
</dbReference>
<comment type="caution">
    <text evidence="4">The sequence shown here is derived from an EMBL/GenBank/DDBJ whole genome shotgun (WGS) entry which is preliminary data.</text>
</comment>
<dbReference type="PROSITE" id="PS00166">
    <property type="entry name" value="ENOYL_COA_HYDRATASE"/>
    <property type="match status" value="1"/>
</dbReference>
<dbReference type="GO" id="GO:0006635">
    <property type="term" value="P:fatty acid beta-oxidation"/>
    <property type="evidence" value="ECO:0007669"/>
    <property type="project" value="TreeGrafter"/>
</dbReference>
<accession>A0A0F2LQ87</accession>
<protein>
    <submittedName>
        <fullName evidence="4">Crotonase</fullName>
    </submittedName>
    <submittedName>
        <fullName evidence="5">Enoyl-CoA hydratase-related protein</fullName>
    </submittedName>
</protein>
<dbReference type="InterPro" id="IPR001753">
    <property type="entry name" value="Enoyl-CoA_hydra/iso"/>
</dbReference>
<organism evidence="4">
    <name type="scientific">Candidatus Aramenus sulfurataquae</name>
    <dbReference type="NCBI Taxonomy" id="1326980"/>
    <lineage>
        <taxon>Archaea</taxon>
        <taxon>Thermoproteota</taxon>
        <taxon>Thermoprotei</taxon>
        <taxon>Sulfolobales</taxon>
        <taxon>Sulfolobaceae</taxon>
        <taxon>Candidatus Aramenus</taxon>
    </lineage>
</organism>
<name>A0A0F2LQ87_9CREN</name>
<evidence type="ECO:0000313" key="4">
    <source>
        <dbReference type="EMBL" id="KJR79687.1"/>
    </source>
</evidence>
<evidence type="ECO:0000256" key="3">
    <source>
        <dbReference type="RuleBase" id="RU003707"/>
    </source>
</evidence>
<dbReference type="Pfam" id="PF00378">
    <property type="entry name" value="ECH_1"/>
    <property type="match status" value="1"/>
</dbReference>
<evidence type="ECO:0000256" key="1">
    <source>
        <dbReference type="ARBA" id="ARBA00005254"/>
    </source>
</evidence>
<dbReference type="CDD" id="cd06558">
    <property type="entry name" value="crotonase-like"/>
    <property type="match status" value="1"/>
</dbReference>
<dbReference type="SUPFAM" id="SSF52096">
    <property type="entry name" value="ClpP/crotonase"/>
    <property type="match status" value="1"/>
</dbReference>
<dbReference type="GO" id="GO:0016836">
    <property type="term" value="F:hydro-lyase activity"/>
    <property type="evidence" value="ECO:0007669"/>
    <property type="project" value="UniProtKB-ARBA"/>
</dbReference>
<reference evidence="5" key="2">
    <citation type="submission" date="2022-05" db="EMBL/GenBank/DDBJ databases">
        <title>Metagenome Sequencing of an Archaeal-Dominated Microbial Community from a Hot Spring at the Los Azufres Geothermal Field, Mexico.</title>
        <authorList>
            <person name="Marin-Paredes R."/>
            <person name="Martinez-Romero E."/>
            <person name="Servin-Garciduenas L.E."/>
        </authorList>
    </citation>
    <scope>NUCLEOTIDE SEQUENCE</scope>
    <source>
        <strain evidence="5">AZ1-454</strain>
    </source>
</reference>
<comment type="similarity">
    <text evidence="1 3">Belongs to the enoyl-CoA hydratase/isomerase family.</text>
</comment>
<dbReference type="PATRIC" id="fig|1326980.8.peg.830"/>
<dbReference type="EMBL" id="JZWS02000001">
    <property type="protein sequence ID" value="MCL7343066.1"/>
    <property type="molecule type" value="Genomic_DNA"/>
</dbReference>
<dbReference type="Gene3D" id="3.90.226.10">
    <property type="entry name" value="2-enoyl-CoA Hydratase, Chain A, domain 1"/>
    <property type="match status" value="1"/>
</dbReference>